<dbReference type="Pfam" id="PF02668">
    <property type="entry name" value="TauD"/>
    <property type="match status" value="1"/>
</dbReference>
<dbReference type="InterPro" id="IPR042098">
    <property type="entry name" value="TauD-like_sf"/>
</dbReference>
<gene>
    <name evidence="8" type="ORF">B0T46_12900</name>
</gene>
<protein>
    <submittedName>
        <fullName evidence="8">Iron hydroxylase</fullName>
    </submittedName>
</protein>
<evidence type="ECO:0000256" key="2">
    <source>
        <dbReference type="ARBA" id="ARBA00022723"/>
    </source>
</evidence>
<dbReference type="OrthoDB" id="3872700at2"/>
<dbReference type="Proteomes" id="UP000188836">
    <property type="component" value="Unassembled WGS sequence"/>
</dbReference>
<dbReference type="EMBL" id="MUMY01000010">
    <property type="protein sequence ID" value="ONM48280.1"/>
    <property type="molecule type" value="Genomic_DNA"/>
</dbReference>
<evidence type="ECO:0000256" key="3">
    <source>
        <dbReference type="ARBA" id="ARBA00023002"/>
    </source>
</evidence>
<accession>A0A1V2TFJ1</accession>
<dbReference type="AlphaFoldDB" id="A0A1V2TFJ1"/>
<organism evidence="8 9">
    <name type="scientific">Nocardia donostiensis</name>
    <dbReference type="NCBI Taxonomy" id="1538463"/>
    <lineage>
        <taxon>Bacteria</taxon>
        <taxon>Bacillati</taxon>
        <taxon>Actinomycetota</taxon>
        <taxon>Actinomycetes</taxon>
        <taxon>Mycobacteriales</taxon>
        <taxon>Nocardiaceae</taxon>
        <taxon>Nocardia</taxon>
    </lineage>
</organism>
<dbReference type="GO" id="GO:0016491">
    <property type="term" value="F:oxidoreductase activity"/>
    <property type="evidence" value="ECO:0007669"/>
    <property type="project" value="UniProtKB-KW"/>
</dbReference>
<feature type="binding site" evidence="5">
    <location>
        <position position="312"/>
    </location>
    <ligand>
        <name>Fe cation</name>
        <dbReference type="ChEBI" id="CHEBI:24875"/>
    </ligand>
</feature>
<evidence type="ECO:0000259" key="7">
    <source>
        <dbReference type="Pfam" id="PF02668"/>
    </source>
</evidence>
<feature type="domain" description="TauD/TfdA-like" evidence="7">
    <location>
        <begin position="160"/>
        <end position="331"/>
    </location>
</feature>
<comment type="caution">
    <text evidence="8">The sequence shown here is derived from an EMBL/GenBank/DDBJ whole genome shotgun (WGS) entry which is preliminary data.</text>
</comment>
<evidence type="ECO:0000256" key="1">
    <source>
        <dbReference type="ARBA" id="ARBA00008425"/>
    </source>
</evidence>
<proteinExistence type="inferred from homology"/>
<dbReference type="SUPFAM" id="SSF51197">
    <property type="entry name" value="Clavaminate synthase-like"/>
    <property type="match status" value="1"/>
</dbReference>
<dbReference type="InterPro" id="IPR014503">
    <property type="entry name" value="Clavaminate_syn-like"/>
</dbReference>
<evidence type="ECO:0000256" key="5">
    <source>
        <dbReference type="PIRSR" id="PIRSR019543-2"/>
    </source>
</evidence>
<dbReference type="InterPro" id="IPR003819">
    <property type="entry name" value="TauD/TfdA-like"/>
</dbReference>
<keyword evidence="9" id="KW-1185">Reference proteome</keyword>
<dbReference type="GO" id="GO:0005506">
    <property type="term" value="F:iron ion binding"/>
    <property type="evidence" value="ECO:0007669"/>
    <property type="project" value="InterPro"/>
</dbReference>
<feature type="binding site" evidence="5">
    <location>
        <position position="176"/>
    </location>
    <ligand>
        <name>Fe cation</name>
        <dbReference type="ChEBI" id="CHEBI:24875"/>
    </ligand>
</feature>
<sequence length="384" mass="41803">MKSVLPERKTFHPPAMEHRELSAAAGRAVREIAHDISLEFLSAPSEVAHTLTEPALIHQIARRAGELPVEARAVMRPPSTAAGATIVHRIPLTDDECGPTPADWRQAAHWSGEPGRRACSFELDIAMLLLAACAGEPFGWQGQQGGRLVNNIVPAAGHEDEQSGASSSTLLSPHTEDAFHPKRANLLALLCLRNPDRIGTTVSSVRRVELSAGQRSQLSMPVLPILPDVSYGSGYDRATAMPVPTLWSTSETTSDTQHMTIRYDPAYTPLEDADREYRDAYAQLTAELERVCVTAALQPGEILLLDNDVAVHGRVPFIARYDGTDRWLKRVNIRLPQRQRRSAESEENGYGQELVAPFGAAGPETVAAGVERDSTDDRGSHGHT</sequence>
<evidence type="ECO:0000256" key="4">
    <source>
        <dbReference type="ARBA" id="ARBA00023004"/>
    </source>
</evidence>
<reference evidence="8 9" key="1">
    <citation type="journal article" date="2016" name="Antonie Van Leeuwenhoek">
        <title>Nocardia donostiensis sp. nov., isolated from human respiratory specimens.</title>
        <authorList>
            <person name="Ercibengoa M."/>
            <person name="Bell M."/>
            <person name="Marimon J.M."/>
            <person name="Humrighouse B."/>
            <person name="Klenk H.P."/>
            <person name="Potter G."/>
            <person name="Perez-Trallero E."/>
        </authorList>
    </citation>
    <scope>NUCLEOTIDE SEQUENCE [LARGE SCALE GENOMIC DNA]</scope>
    <source>
        <strain evidence="8 9">X1655</strain>
    </source>
</reference>
<feature type="compositionally biased region" description="Basic and acidic residues" evidence="6">
    <location>
        <begin position="370"/>
        <end position="384"/>
    </location>
</feature>
<keyword evidence="4 5" id="KW-0408">Iron</keyword>
<feature type="region of interest" description="Disordered" evidence="6">
    <location>
        <begin position="337"/>
        <end position="384"/>
    </location>
</feature>
<evidence type="ECO:0000313" key="9">
    <source>
        <dbReference type="Proteomes" id="UP000188836"/>
    </source>
</evidence>
<dbReference type="STRING" id="1538463.B0T36_13435"/>
<feature type="binding site" evidence="5">
    <location>
        <position position="174"/>
    </location>
    <ligand>
        <name>Fe cation</name>
        <dbReference type="ChEBI" id="CHEBI:24875"/>
    </ligand>
</feature>
<comment type="similarity">
    <text evidence="1">Belongs to the clavaminate synthase family.</text>
</comment>
<dbReference type="RefSeq" id="WP_077116844.1">
    <property type="nucleotide sequence ID" value="NZ_MUKP01000011.1"/>
</dbReference>
<evidence type="ECO:0000313" key="8">
    <source>
        <dbReference type="EMBL" id="ONM48280.1"/>
    </source>
</evidence>
<dbReference type="Gene3D" id="3.60.130.10">
    <property type="entry name" value="Clavaminate synthase-like"/>
    <property type="match status" value="1"/>
</dbReference>
<dbReference type="PIRSF" id="PIRSF019543">
    <property type="entry name" value="Clavaminate_syn"/>
    <property type="match status" value="1"/>
</dbReference>
<evidence type="ECO:0000256" key="6">
    <source>
        <dbReference type="SAM" id="MobiDB-lite"/>
    </source>
</evidence>
<name>A0A1V2TFJ1_9NOCA</name>
<keyword evidence="2 5" id="KW-0479">Metal-binding</keyword>
<keyword evidence="3" id="KW-0560">Oxidoreductase</keyword>